<dbReference type="GO" id="GO:0005524">
    <property type="term" value="F:ATP binding"/>
    <property type="evidence" value="ECO:0007669"/>
    <property type="project" value="InterPro"/>
</dbReference>
<feature type="domain" description="Protein kinase" evidence="1">
    <location>
        <begin position="38"/>
        <end position="256"/>
    </location>
</feature>
<reference evidence="2" key="2">
    <citation type="submission" date="2025-09" db="UniProtKB">
        <authorList>
            <consortium name="Ensembl"/>
        </authorList>
    </citation>
    <scope>IDENTIFICATION</scope>
</reference>
<dbReference type="InterPro" id="IPR011009">
    <property type="entry name" value="Kinase-like_dom_sf"/>
</dbReference>
<dbReference type="PROSITE" id="PS50011">
    <property type="entry name" value="PROTEIN_KINASE_DOM"/>
    <property type="match status" value="1"/>
</dbReference>
<proteinExistence type="predicted"/>
<dbReference type="InterPro" id="IPR051681">
    <property type="entry name" value="Ser/Thr_Kinases-Pseudokinases"/>
</dbReference>
<dbReference type="Pfam" id="PF07714">
    <property type="entry name" value="PK_Tyr_Ser-Thr"/>
    <property type="match status" value="1"/>
</dbReference>
<dbReference type="InterPro" id="IPR000719">
    <property type="entry name" value="Prot_kinase_dom"/>
</dbReference>
<evidence type="ECO:0000313" key="2">
    <source>
        <dbReference type="Ensembl" id="ENSBOBP00000012819.1"/>
    </source>
</evidence>
<sequence>MGMGALGVLAWGCHGNGCTGGAGVWVLADPWEVPFEEILDLQWVGSGAQGAVFLGRFHGEEVAVKKVRDLKETDIKHLRKLKHPNIITFKSWCPGLVGCLGLVGYPGEVGCPGLVGCPPSLLVDWSMGIAGGMNYLHLHKIIHRDLKSPNMLITYDDVVKISDFGTSKELIDKSTKMSFAGTVAWMAPEVIRNEPVSEKVDIWSFGVVLWELLTGEIPYKDVDSSAIIWGVGSNSLHLPVPSGCPDGFKVLLRQCW</sequence>
<dbReference type="GO" id="GO:0005737">
    <property type="term" value="C:cytoplasm"/>
    <property type="evidence" value="ECO:0007669"/>
    <property type="project" value="TreeGrafter"/>
</dbReference>
<dbReference type="Proteomes" id="UP000694567">
    <property type="component" value="Unplaced"/>
</dbReference>
<reference evidence="2" key="1">
    <citation type="submission" date="2025-08" db="UniProtKB">
        <authorList>
            <consortium name="Ensembl"/>
        </authorList>
    </citation>
    <scope>IDENTIFICATION</scope>
</reference>
<dbReference type="Ensembl" id="ENSBOBT00000013126.1">
    <property type="protein sequence ID" value="ENSBOBP00000012819.1"/>
    <property type="gene ID" value="ENSBOBG00000008136.1"/>
</dbReference>
<dbReference type="Gene3D" id="3.30.200.20">
    <property type="entry name" value="Phosphorylase Kinase, domain 1"/>
    <property type="match status" value="1"/>
</dbReference>
<evidence type="ECO:0000313" key="3">
    <source>
        <dbReference type="Proteomes" id="UP000694567"/>
    </source>
</evidence>
<dbReference type="PRINTS" id="PR00109">
    <property type="entry name" value="TYRKINASE"/>
</dbReference>
<organism evidence="2 3">
    <name type="scientific">Bubo bubo</name>
    <name type="common">Eurasian eagle-owl</name>
    <name type="synonym">Strix bubo</name>
    <dbReference type="NCBI Taxonomy" id="30461"/>
    <lineage>
        <taxon>Eukaryota</taxon>
        <taxon>Metazoa</taxon>
        <taxon>Chordata</taxon>
        <taxon>Craniata</taxon>
        <taxon>Vertebrata</taxon>
        <taxon>Euteleostomi</taxon>
        <taxon>Archelosauria</taxon>
        <taxon>Archosauria</taxon>
        <taxon>Dinosauria</taxon>
        <taxon>Saurischia</taxon>
        <taxon>Theropoda</taxon>
        <taxon>Coelurosauria</taxon>
        <taxon>Aves</taxon>
        <taxon>Neognathae</taxon>
        <taxon>Neoaves</taxon>
        <taxon>Telluraves</taxon>
        <taxon>Strigiformes</taxon>
        <taxon>Strigidae</taxon>
        <taxon>Bubo</taxon>
    </lineage>
</organism>
<keyword evidence="3" id="KW-1185">Reference proteome</keyword>
<dbReference type="GO" id="GO:0004674">
    <property type="term" value="F:protein serine/threonine kinase activity"/>
    <property type="evidence" value="ECO:0007669"/>
    <property type="project" value="TreeGrafter"/>
</dbReference>
<dbReference type="AlphaFoldDB" id="A0A8C0F4A1"/>
<dbReference type="InterPro" id="IPR008271">
    <property type="entry name" value="Ser/Thr_kinase_AS"/>
</dbReference>
<dbReference type="PANTHER" id="PTHR44329">
    <property type="entry name" value="SERINE/THREONINE-PROTEIN KINASE TNNI3K-RELATED"/>
    <property type="match status" value="1"/>
</dbReference>
<dbReference type="InterPro" id="IPR001245">
    <property type="entry name" value="Ser-Thr/Tyr_kinase_cat_dom"/>
</dbReference>
<dbReference type="SMART" id="SM00220">
    <property type="entry name" value="S_TKc"/>
    <property type="match status" value="1"/>
</dbReference>
<dbReference type="Gene3D" id="1.10.510.10">
    <property type="entry name" value="Transferase(Phosphotransferase) domain 1"/>
    <property type="match status" value="1"/>
</dbReference>
<evidence type="ECO:0000259" key="1">
    <source>
        <dbReference type="PROSITE" id="PS50011"/>
    </source>
</evidence>
<dbReference type="PANTHER" id="PTHR44329:SF17">
    <property type="entry name" value="MITOGEN-ACTIVATED PROTEIN KINASE KINASE KINASE 12"/>
    <property type="match status" value="1"/>
</dbReference>
<name>A0A8C0F4A1_BUBBB</name>
<accession>A0A8C0F4A1</accession>
<dbReference type="PROSITE" id="PS00108">
    <property type="entry name" value="PROTEIN_KINASE_ST"/>
    <property type="match status" value="1"/>
</dbReference>
<protein>
    <recommendedName>
        <fullName evidence="1">Protein kinase domain-containing protein</fullName>
    </recommendedName>
</protein>
<dbReference type="SUPFAM" id="SSF56112">
    <property type="entry name" value="Protein kinase-like (PK-like)"/>
    <property type="match status" value="1"/>
</dbReference>